<dbReference type="Proteomes" id="UP000245119">
    <property type="component" value="Linkage Group LG5"/>
</dbReference>
<name>A0A2T7P8E9_POMCA</name>
<evidence type="ECO:0000313" key="2">
    <source>
        <dbReference type="EMBL" id="PVD29698.1"/>
    </source>
</evidence>
<feature type="region of interest" description="Disordered" evidence="1">
    <location>
        <begin position="163"/>
        <end position="204"/>
    </location>
</feature>
<organism evidence="2 3">
    <name type="scientific">Pomacea canaliculata</name>
    <name type="common">Golden apple snail</name>
    <dbReference type="NCBI Taxonomy" id="400727"/>
    <lineage>
        <taxon>Eukaryota</taxon>
        <taxon>Metazoa</taxon>
        <taxon>Spiralia</taxon>
        <taxon>Lophotrochozoa</taxon>
        <taxon>Mollusca</taxon>
        <taxon>Gastropoda</taxon>
        <taxon>Caenogastropoda</taxon>
        <taxon>Architaenioglossa</taxon>
        <taxon>Ampullarioidea</taxon>
        <taxon>Ampullariidae</taxon>
        <taxon>Pomacea</taxon>
    </lineage>
</organism>
<sequence length="204" mass="25205">MSSRFSSVLGMEELRKLRHREAQRRYMARKKIAAKKLQLARQLYERQGQGREALQRRLTLSETERRNEYQRRYRERLKQNPELWRWYIKRQVEYNRRHLNKKKEDSVGRSRYLHNQHPVIMALETSLKRYFWPTKKRSSTERGRRYLARIKSDPNLYAKYCARKRRDARRRREKKKMDQEPPANNSQYCSPPHEDFAWTGKKTF</sequence>
<evidence type="ECO:0000313" key="3">
    <source>
        <dbReference type="Proteomes" id="UP000245119"/>
    </source>
</evidence>
<proteinExistence type="predicted"/>
<protein>
    <submittedName>
        <fullName evidence="2">Uncharacterized protein</fullName>
    </submittedName>
</protein>
<keyword evidence="3" id="KW-1185">Reference proteome</keyword>
<comment type="caution">
    <text evidence="2">The sequence shown here is derived from an EMBL/GenBank/DDBJ whole genome shotgun (WGS) entry which is preliminary data.</text>
</comment>
<dbReference type="AlphaFoldDB" id="A0A2T7P8E9"/>
<gene>
    <name evidence="2" type="ORF">C0Q70_08954</name>
</gene>
<evidence type="ECO:0000256" key="1">
    <source>
        <dbReference type="SAM" id="MobiDB-lite"/>
    </source>
</evidence>
<accession>A0A2T7P8E9</accession>
<reference evidence="2 3" key="1">
    <citation type="submission" date="2018-04" db="EMBL/GenBank/DDBJ databases">
        <title>The genome of golden apple snail Pomacea canaliculata provides insight into stress tolerance and invasive adaptation.</title>
        <authorList>
            <person name="Liu C."/>
            <person name="Liu B."/>
            <person name="Ren Y."/>
            <person name="Zhang Y."/>
            <person name="Wang H."/>
            <person name="Li S."/>
            <person name="Jiang F."/>
            <person name="Yin L."/>
            <person name="Zhang G."/>
            <person name="Qian W."/>
            <person name="Fan W."/>
        </authorList>
    </citation>
    <scope>NUCLEOTIDE SEQUENCE [LARGE SCALE GENOMIC DNA]</scope>
    <source>
        <strain evidence="2">SZHN2017</strain>
        <tissue evidence="2">Muscle</tissue>
    </source>
</reference>
<dbReference type="EMBL" id="PZQS01000005">
    <property type="protein sequence ID" value="PVD29698.1"/>
    <property type="molecule type" value="Genomic_DNA"/>
</dbReference>
<feature type="compositionally biased region" description="Basic residues" evidence="1">
    <location>
        <begin position="163"/>
        <end position="174"/>
    </location>
</feature>